<dbReference type="InterPro" id="IPR001387">
    <property type="entry name" value="Cro/C1-type_HTH"/>
</dbReference>
<accession>A0A916JEP3</accession>
<organism evidence="2 3">
    <name type="scientific">Dyadobacter helix</name>
    <dbReference type="NCBI Taxonomy" id="2822344"/>
    <lineage>
        <taxon>Bacteria</taxon>
        <taxon>Pseudomonadati</taxon>
        <taxon>Bacteroidota</taxon>
        <taxon>Cytophagia</taxon>
        <taxon>Cytophagales</taxon>
        <taxon>Spirosomataceae</taxon>
        <taxon>Dyadobacter</taxon>
    </lineage>
</organism>
<dbReference type="RefSeq" id="WP_215239295.1">
    <property type="nucleotide sequence ID" value="NZ_CAJRAF010000002.1"/>
</dbReference>
<feature type="domain" description="HTH cro/C1-type" evidence="1">
    <location>
        <begin position="66"/>
        <end position="112"/>
    </location>
</feature>
<comment type="caution">
    <text evidence="2">The sequence shown here is derived from an EMBL/GenBank/DDBJ whole genome shotgun (WGS) entry which is preliminary data.</text>
</comment>
<proteinExistence type="predicted"/>
<dbReference type="AlphaFoldDB" id="A0A916JEP3"/>
<dbReference type="Gene3D" id="1.10.260.40">
    <property type="entry name" value="lambda repressor-like DNA-binding domains"/>
    <property type="match status" value="1"/>
</dbReference>
<protein>
    <recommendedName>
        <fullName evidence="1">HTH cro/C1-type domain-containing protein</fullName>
    </recommendedName>
</protein>
<gene>
    <name evidence="2" type="ORF">DYBT9275_02710</name>
</gene>
<dbReference type="CDD" id="cd00093">
    <property type="entry name" value="HTH_XRE"/>
    <property type="match status" value="1"/>
</dbReference>
<name>A0A916JEP3_9BACT</name>
<dbReference type="GO" id="GO:0003677">
    <property type="term" value="F:DNA binding"/>
    <property type="evidence" value="ECO:0007669"/>
    <property type="project" value="InterPro"/>
</dbReference>
<sequence length="117" mass="13421">MKTPTIDQIVKVLYETMPMARREQVVNSAKEIQKIFGNNPKKQLVMKNTFKQGNLWAALMVSKATKNISLDEAAFEIGVSRSTMYRIRDNHPPSVETLGRICKWLKVSPLMFYDLSD</sequence>
<dbReference type="Proteomes" id="UP000680038">
    <property type="component" value="Unassembled WGS sequence"/>
</dbReference>
<dbReference type="PROSITE" id="PS50943">
    <property type="entry name" value="HTH_CROC1"/>
    <property type="match status" value="1"/>
</dbReference>
<dbReference type="SUPFAM" id="SSF47413">
    <property type="entry name" value="lambda repressor-like DNA-binding domains"/>
    <property type="match status" value="1"/>
</dbReference>
<dbReference type="Pfam" id="PF13443">
    <property type="entry name" value="HTH_26"/>
    <property type="match status" value="1"/>
</dbReference>
<reference evidence="2" key="1">
    <citation type="submission" date="2021-04" db="EMBL/GenBank/DDBJ databases">
        <authorList>
            <person name="Rodrigo-Torres L."/>
            <person name="Arahal R. D."/>
            <person name="Lucena T."/>
        </authorList>
    </citation>
    <scope>NUCLEOTIDE SEQUENCE</scope>
    <source>
        <strain evidence="2">CECT 9275</strain>
    </source>
</reference>
<dbReference type="EMBL" id="CAJRAF010000002">
    <property type="protein sequence ID" value="CAG5001641.1"/>
    <property type="molecule type" value="Genomic_DNA"/>
</dbReference>
<keyword evidence="3" id="KW-1185">Reference proteome</keyword>
<evidence type="ECO:0000259" key="1">
    <source>
        <dbReference type="PROSITE" id="PS50943"/>
    </source>
</evidence>
<evidence type="ECO:0000313" key="3">
    <source>
        <dbReference type="Proteomes" id="UP000680038"/>
    </source>
</evidence>
<dbReference type="InterPro" id="IPR010982">
    <property type="entry name" value="Lambda_DNA-bd_dom_sf"/>
</dbReference>
<evidence type="ECO:0000313" key="2">
    <source>
        <dbReference type="EMBL" id="CAG5001641.1"/>
    </source>
</evidence>